<reference evidence="2" key="1">
    <citation type="journal article" date="2019" name="Int. J. Syst. Evol. Microbiol.">
        <title>The Global Catalogue of Microorganisms (GCM) 10K type strain sequencing project: providing services to taxonomists for standard genome sequencing and annotation.</title>
        <authorList>
            <consortium name="The Broad Institute Genomics Platform"/>
            <consortium name="The Broad Institute Genome Sequencing Center for Infectious Disease"/>
            <person name="Wu L."/>
            <person name="Ma J."/>
        </authorList>
    </citation>
    <scope>NUCLEOTIDE SEQUENCE [LARGE SCALE GENOMIC DNA]</scope>
    <source>
        <strain evidence="2">JCM 15976</strain>
    </source>
</reference>
<accession>A0ABP3UT76</accession>
<dbReference type="NCBIfam" id="NF033487">
    <property type="entry name" value="Lacal_2735_fam"/>
    <property type="match status" value="1"/>
</dbReference>
<proteinExistence type="predicted"/>
<dbReference type="InterPro" id="IPR045493">
    <property type="entry name" value="DUF6435"/>
</dbReference>
<name>A0ABP3UT76_9FLAO</name>
<gene>
    <name evidence="1" type="ORF">GCM10009431_13850</name>
</gene>
<dbReference type="RefSeq" id="WP_129761580.1">
    <property type="nucleotide sequence ID" value="NZ_BAAAGF010000002.1"/>
</dbReference>
<evidence type="ECO:0000313" key="2">
    <source>
        <dbReference type="Proteomes" id="UP001500736"/>
    </source>
</evidence>
<sequence>MNTHFCKVGRIRPNLGKVLNLKELESTYLNFIEEAYNVTQTDSGLSDFLYHEASKLKKRILSLKRSNSNTLDAAF</sequence>
<evidence type="ECO:0000313" key="1">
    <source>
        <dbReference type="EMBL" id="GAA0742136.1"/>
    </source>
</evidence>
<dbReference type="Proteomes" id="UP001500736">
    <property type="component" value="Unassembled WGS sequence"/>
</dbReference>
<evidence type="ECO:0008006" key="3">
    <source>
        <dbReference type="Google" id="ProtNLM"/>
    </source>
</evidence>
<dbReference type="EMBL" id="BAAAGF010000002">
    <property type="protein sequence ID" value="GAA0742136.1"/>
    <property type="molecule type" value="Genomic_DNA"/>
</dbReference>
<protein>
    <recommendedName>
        <fullName evidence="3">Lacal_2735 family protein</fullName>
    </recommendedName>
</protein>
<organism evidence="1 2">
    <name type="scientific">Gaetbulibacter jejuensis</name>
    <dbReference type="NCBI Taxonomy" id="584607"/>
    <lineage>
        <taxon>Bacteria</taxon>
        <taxon>Pseudomonadati</taxon>
        <taxon>Bacteroidota</taxon>
        <taxon>Flavobacteriia</taxon>
        <taxon>Flavobacteriales</taxon>
        <taxon>Flavobacteriaceae</taxon>
        <taxon>Gaetbulibacter</taxon>
    </lineage>
</organism>
<keyword evidence="2" id="KW-1185">Reference proteome</keyword>
<comment type="caution">
    <text evidence="1">The sequence shown here is derived from an EMBL/GenBank/DDBJ whole genome shotgun (WGS) entry which is preliminary data.</text>
</comment>